<organism evidence="1 2">
    <name type="scientific">Paspalum notatum var. saurae</name>
    <dbReference type="NCBI Taxonomy" id="547442"/>
    <lineage>
        <taxon>Eukaryota</taxon>
        <taxon>Viridiplantae</taxon>
        <taxon>Streptophyta</taxon>
        <taxon>Embryophyta</taxon>
        <taxon>Tracheophyta</taxon>
        <taxon>Spermatophyta</taxon>
        <taxon>Magnoliopsida</taxon>
        <taxon>Liliopsida</taxon>
        <taxon>Poales</taxon>
        <taxon>Poaceae</taxon>
        <taxon>PACMAD clade</taxon>
        <taxon>Panicoideae</taxon>
        <taxon>Andropogonodae</taxon>
        <taxon>Paspaleae</taxon>
        <taxon>Paspalinae</taxon>
        <taxon>Paspalum</taxon>
    </lineage>
</organism>
<proteinExistence type="predicted"/>
<evidence type="ECO:0008006" key="3">
    <source>
        <dbReference type="Google" id="ProtNLM"/>
    </source>
</evidence>
<reference evidence="1 2" key="1">
    <citation type="submission" date="2024-02" db="EMBL/GenBank/DDBJ databases">
        <title>High-quality chromosome-scale genome assembly of Pensacola bahiagrass (Paspalum notatum Flugge var. saurae).</title>
        <authorList>
            <person name="Vega J.M."/>
            <person name="Podio M."/>
            <person name="Orjuela J."/>
            <person name="Siena L.A."/>
            <person name="Pessino S.C."/>
            <person name="Combes M.C."/>
            <person name="Mariac C."/>
            <person name="Albertini E."/>
            <person name="Pupilli F."/>
            <person name="Ortiz J.P.A."/>
            <person name="Leblanc O."/>
        </authorList>
    </citation>
    <scope>NUCLEOTIDE SEQUENCE [LARGE SCALE GENOMIC DNA]</scope>
    <source>
        <strain evidence="1">R1</strain>
        <tissue evidence="1">Leaf</tissue>
    </source>
</reference>
<protein>
    <recommendedName>
        <fullName evidence="3">NB-ARC domain-containing protein</fullName>
    </recommendedName>
</protein>
<name>A0AAQ3UB30_PASNO</name>
<dbReference type="InterPro" id="IPR027417">
    <property type="entry name" value="P-loop_NTPase"/>
</dbReference>
<evidence type="ECO:0000313" key="1">
    <source>
        <dbReference type="EMBL" id="WVZ88635.1"/>
    </source>
</evidence>
<sequence>MSRLTPPQRCPAPPLHWVTATAELPASVWPPCLGPHHCSGYHRRSSATQRLTFAELWRPPLPTMRREKWAVQASKVESLQKVERALLRIAITGEEAEGRLITNKAMLQQLKMLREELHKGHYVLDKFRYLDDREEVKVDVHHQSRSIARFISNPGKHFPPPTARSRQGKRELKLALDCVQSMATDMYELVAFLKNYPLMCRQPYSIYLYFETCMFGRQVEMEQTISFLLQRQLPGGEFDLDVLPIVGKGKVGKSTLVDHVCHDIRVRDRFSQILFFRGNKFIEKILGTLKDGDVIKHKNKSQNDREMLVILELDGDVEEGEWRTKSPKSKLQLLPKGRVYILYPLGWTTDLKDALVYEAKRGLVS</sequence>
<dbReference type="PANTHER" id="PTHR33377">
    <property type="entry name" value="OS10G0134700 PROTEIN-RELATED"/>
    <property type="match status" value="1"/>
</dbReference>
<dbReference type="Proteomes" id="UP001341281">
    <property type="component" value="Chromosome 08"/>
</dbReference>
<dbReference type="AlphaFoldDB" id="A0AAQ3UB30"/>
<keyword evidence="2" id="KW-1185">Reference proteome</keyword>
<dbReference type="SUPFAM" id="SSF52540">
    <property type="entry name" value="P-loop containing nucleoside triphosphate hydrolases"/>
    <property type="match status" value="1"/>
</dbReference>
<gene>
    <name evidence="1" type="ORF">U9M48_035132</name>
</gene>
<dbReference type="EMBL" id="CP144752">
    <property type="protein sequence ID" value="WVZ88635.1"/>
    <property type="molecule type" value="Genomic_DNA"/>
</dbReference>
<accession>A0AAQ3UB30</accession>
<evidence type="ECO:0000313" key="2">
    <source>
        <dbReference type="Proteomes" id="UP001341281"/>
    </source>
</evidence>
<dbReference type="Gene3D" id="3.40.50.300">
    <property type="entry name" value="P-loop containing nucleotide triphosphate hydrolases"/>
    <property type="match status" value="1"/>
</dbReference>
<dbReference type="PANTHER" id="PTHR33377:SF103">
    <property type="entry name" value="RX N-TERMINAL DOMAIN-CONTAINING PROTEIN"/>
    <property type="match status" value="1"/>
</dbReference>